<gene>
    <name evidence="1" type="ORF">F2Q69_00029093</name>
</gene>
<comment type="caution">
    <text evidence="1">The sequence shown here is derived from an EMBL/GenBank/DDBJ whole genome shotgun (WGS) entry which is preliminary data.</text>
</comment>
<sequence length="129" mass="14245">MSRGRMSIKVRVEVLTGGSSQLSFDRLGVLVDVCREESADEWMLLSIDVDLFSLQIVCSKSADRLGVGSIRLHSSIFGNLEGFPLSEVFHFLEGSSVPETEFRVLSSGDLERSLIGDSRVWVLPGGRRK</sequence>
<accession>A0A8S9RSQ5</accession>
<name>A0A8S9RSQ5_BRACR</name>
<dbReference type="EMBL" id="QGKX02000088">
    <property type="protein sequence ID" value="KAF3584301.1"/>
    <property type="molecule type" value="Genomic_DNA"/>
</dbReference>
<protein>
    <submittedName>
        <fullName evidence="1">Uncharacterized protein</fullName>
    </submittedName>
</protein>
<proteinExistence type="predicted"/>
<reference evidence="1" key="1">
    <citation type="submission" date="2019-12" db="EMBL/GenBank/DDBJ databases">
        <title>Genome sequencing and annotation of Brassica cretica.</title>
        <authorList>
            <person name="Studholme D.J."/>
            <person name="Sarris P."/>
        </authorList>
    </citation>
    <scope>NUCLEOTIDE SEQUENCE</scope>
    <source>
        <strain evidence="1">PFS-109/04</strain>
        <tissue evidence="1">Leaf</tissue>
    </source>
</reference>
<evidence type="ECO:0000313" key="1">
    <source>
        <dbReference type="EMBL" id="KAF3584301.1"/>
    </source>
</evidence>
<organism evidence="1 2">
    <name type="scientific">Brassica cretica</name>
    <name type="common">Mustard</name>
    <dbReference type="NCBI Taxonomy" id="69181"/>
    <lineage>
        <taxon>Eukaryota</taxon>
        <taxon>Viridiplantae</taxon>
        <taxon>Streptophyta</taxon>
        <taxon>Embryophyta</taxon>
        <taxon>Tracheophyta</taxon>
        <taxon>Spermatophyta</taxon>
        <taxon>Magnoliopsida</taxon>
        <taxon>eudicotyledons</taxon>
        <taxon>Gunneridae</taxon>
        <taxon>Pentapetalae</taxon>
        <taxon>rosids</taxon>
        <taxon>malvids</taxon>
        <taxon>Brassicales</taxon>
        <taxon>Brassicaceae</taxon>
        <taxon>Brassiceae</taxon>
        <taxon>Brassica</taxon>
    </lineage>
</organism>
<dbReference type="Proteomes" id="UP000712600">
    <property type="component" value="Unassembled WGS sequence"/>
</dbReference>
<dbReference type="AlphaFoldDB" id="A0A8S9RSQ5"/>
<evidence type="ECO:0000313" key="2">
    <source>
        <dbReference type="Proteomes" id="UP000712600"/>
    </source>
</evidence>